<name>A0A383DZI1_9ZZZZ</name>
<gene>
    <name evidence="1" type="ORF">METZ01_LOCUS502745</name>
</gene>
<proteinExistence type="predicted"/>
<feature type="non-terminal residue" evidence="1">
    <location>
        <position position="1"/>
    </location>
</feature>
<evidence type="ECO:0008006" key="2">
    <source>
        <dbReference type="Google" id="ProtNLM"/>
    </source>
</evidence>
<dbReference type="AlphaFoldDB" id="A0A383DZI1"/>
<dbReference type="EMBL" id="UINC01221519">
    <property type="protein sequence ID" value="SVE49891.1"/>
    <property type="molecule type" value="Genomic_DNA"/>
</dbReference>
<organism evidence="1">
    <name type="scientific">marine metagenome</name>
    <dbReference type="NCBI Taxonomy" id="408172"/>
    <lineage>
        <taxon>unclassified sequences</taxon>
        <taxon>metagenomes</taxon>
        <taxon>ecological metagenomes</taxon>
    </lineage>
</organism>
<dbReference type="Gene3D" id="3.40.630.30">
    <property type="match status" value="1"/>
</dbReference>
<evidence type="ECO:0000313" key="1">
    <source>
        <dbReference type="EMBL" id="SVE49891.1"/>
    </source>
</evidence>
<sequence>YADLNFKNIGMRKNYYNDGCDALLMKYTK</sequence>
<accession>A0A383DZI1</accession>
<reference evidence="1" key="1">
    <citation type="submission" date="2018-05" db="EMBL/GenBank/DDBJ databases">
        <authorList>
            <person name="Lanie J.A."/>
            <person name="Ng W.-L."/>
            <person name="Kazmierczak K.M."/>
            <person name="Andrzejewski T.M."/>
            <person name="Davidsen T.M."/>
            <person name="Wayne K.J."/>
            <person name="Tettelin H."/>
            <person name="Glass J.I."/>
            <person name="Rusch D."/>
            <person name="Podicherti R."/>
            <person name="Tsui H.-C.T."/>
            <person name="Winkler M.E."/>
        </authorList>
    </citation>
    <scope>NUCLEOTIDE SEQUENCE</scope>
</reference>
<protein>
    <recommendedName>
        <fullName evidence="2">N-acetyltransferase domain-containing protein</fullName>
    </recommendedName>
</protein>